<name>W8T993_PEPAC</name>
<dbReference type="AlphaFoldDB" id="W8T993"/>
<keyword evidence="7" id="KW-0614">Plasmid</keyword>
<dbReference type="SMART" id="SM00729">
    <property type="entry name" value="Elp3"/>
    <property type="match status" value="1"/>
</dbReference>
<dbReference type="SUPFAM" id="SSF102114">
    <property type="entry name" value="Radical SAM enzymes"/>
    <property type="match status" value="1"/>
</dbReference>
<dbReference type="Pfam" id="PF04055">
    <property type="entry name" value="Radical_SAM"/>
    <property type="match status" value="1"/>
</dbReference>
<dbReference type="PATRIC" id="fig|1286171.3.peg.2909"/>
<dbReference type="RefSeq" id="WP_025437062.1">
    <property type="nucleotide sequence ID" value="NZ_CP007453.1"/>
</dbReference>
<dbReference type="GO" id="GO:0003824">
    <property type="term" value="F:catalytic activity"/>
    <property type="evidence" value="ECO:0007669"/>
    <property type="project" value="InterPro"/>
</dbReference>
<dbReference type="EMBL" id="CP007453">
    <property type="protein sequence ID" value="AHM58229.1"/>
    <property type="molecule type" value="Genomic_DNA"/>
</dbReference>
<keyword evidence="5" id="KW-0411">Iron-sulfur</keyword>
<evidence type="ECO:0000256" key="3">
    <source>
        <dbReference type="ARBA" id="ARBA00022723"/>
    </source>
</evidence>
<evidence type="ECO:0000256" key="4">
    <source>
        <dbReference type="ARBA" id="ARBA00023004"/>
    </source>
</evidence>
<dbReference type="SFLD" id="SFLDS00029">
    <property type="entry name" value="Radical_SAM"/>
    <property type="match status" value="1"/>
</dbReference>
<dbReference type="InterPro" id="IPR058240">
    <property type="entry name" value="rSAM_sf"/>
</dbReference>
<dbReference type="HOGENOM" id="CLU_044464_1_0_9"/>
<proteinExistence type="predicted"/>
<dbReference type="CDD" id="cd01335">
    <property type="entry name" value="Radical_SAM"/>
    <property type="match status" value="1"/>
</dbReference>
<comment type="cofactor">
    <cofactor evidence="1">
        <name>[4Fe-4S] cluster</name>
        <dbReference type="ChEBI" id="CHEBI:49883"/>
    </cofactor>
</comment>
<gene>
    <name evidence="7" type="ORF">EAL2_808p07260</name>
</gene>
<dbReference type="OrthoDB" id="9777636at2"/>
<dbReference type="Gene3D" id="3.20.20.70">
    <property type="entry name" value="Aldolase class I"/>
    <property type="match status" value="1"/>
</dbReference>
<reference evidence="7 8" key="1">
    <citation type="journal article" date="2014" name="Genome Announc.">
        <title>Complete Genome Sequence of Amino Acid-Utilizing Eubacterium acidaminophilum al-2 (DSM 3953).</title>
        <authorList>
            <person name="Poehlein A."/>
            <person name="Andreesen J.R."/>
            <person name="Daniel R."/>
        </authorList>
    </citation>
    <scope>NUCLEOTIDE SEQUENCE [LARGE SCALE GENOMIC DNA]</scope>
    <source>
        <strain evidence="7 8">DSM 3953</strain>
        <plasmid evidence="8">Plasmid EAL2_808p</plasmid>
    </source>
</reference>
<evidence type="ECO:0000256" key="5">
    <source>
        <dbReference type="ARBA" id="ARBA00023014"/>
    </source>
</evidence>
<evidence type="ECO:0000256" key="1">
    <source>
        <dbReference type="ARBA" id="ARBA00001966"/>
    </source>
</evidence>
<protein>
    <submittedName>
        <fullName evidence="7">Putative radical SAM domain protein</fullName>
    </submittedName>
</protein>
<dbReference type="InterPro" id="IPR013785">
    <property type="entry name" value="Aldolase_TIM"/>
</dbReference>
<dbReference type="KEGG" id="eac:EAL2_808p07260"/>
<dbReference type="InterPro" id="IPR051198">
    <property type="entry name" value="BchE-like"/>
</dbReference>
<dbReference type="GO" id="GO:0051536">
    <property type="term" value="F:iron-sulfur cluster binding"/>
    <property type="evidence" value="ECO:0007669"/>
    <property type="project" value="UniProtKB-KW"/>
</dbReference>
<dbReference type="PANTHER" id="PTHR43409:SF4">
    <property type="entry name" value="RADICAL SAM SUPERFAMILY PROTEIN"/>
    <property type="match status" value="1"/>
</dbReference>
<dbReference type="SFLD" id="SFLDG01095">
    <property type="entry name" value="Uncharacterised_Radical_SAM_Su"/>
    <property type="match status" value="1"/>
</dbReference>
<accession>W8T993</accession>
<keyword evidence="2" id="KW-0949">S-adenosyl-L-methionine</keyword>
<dbReference type="Proteomes" id="UP000019591">
    <property type="component" value="Plasmid EAL2_808p"/>
</dbReference>
<dbReference type="PANTHER" id="PTHR43409">
    <property type="entry name" value="ANAEROBIC MAGNESIUM-PROTOPORPHYRIN IX MONOMETHYL ESTER CYCLASE-RELATED"/>
    <property type="match status" value="1"/>
</dbReference>
<feature type="domain" description="Radical SAM core" evidence="6">
    <location>
        <begin position="11"/>
        <end position="238"/>
    </location>
</feature>
<dbReference type="InterPro" id="IPR006638">
    <property type="entry name" value="Elp3/MiaA/NifB-like_rSAM"/>
</dbReference>
<evidence type="ECO:0000313" key="7">
    <source>
        <dbReference type="EMBL" id="AHM58229.1"/>
    </source>
</evidence>
<evidence type="ECO:0000256" key="2">
    <source>
        <dbReference type="ARBA" id="ARBA00022691"/>
    </source>
</evidence>
<dbReference type="eggNOG" id="COG1032">
    <property type="taxonomic scope" value="Bacteria"/>
</dbReference>
<dbReference type="PROSITE" id="PS51257">
    <property type="entry name" value="PROKAR_LIPOPROTEIN"/>
    <property type="match status" value="1"/>
</dbReference>
<keyword evidence="8" id="KW-1185">Reference proteome</keyword>
<dbReference type="InterPro" id="IPR007197">
    <property type="entry name" value="rSAM"/>
</dbReference>
<keyword evidence="4" id="KW-0408">Iron</keyword>
<evidence type="ECO:0000259" key="6">
    <source>
        <dbReference type="PROSITE" id="PS51918"/>
    </source>
</evidence>
<evidence type="ECO:0000313" key="8">
    <source>
        <dbReference type="Proteomes" id="UP000019591"/>
    </source>
</evidence>
<geneLocation type="plasmid" evidence="7 8">
    <name>EAL2_808p</name>
</geneLocation>
<dbReference type="SFLD" id="SFLDG01082">
    <property type="entry name" value="B12-binding_domain_containing"/>
    <property type="match status" value="1"/>
</dbReference>
<dbReference type="GO" id="GO:0046872">
    <property type="term" value="F:metal ion binding"/>
    <property type="evidence" value="ECO:0007669"/>
    <property type="project" value="UniProtKB-KW"/>
</dbReference>
<dbReference type="PROSITE" id="PS51918">
    <property type="entry name" value="RADICAL_SAM"/>
    <property type="match status" value="1"/>
</dbReference>
<keyword evidence="3" id="KW-0479">Metal-binding</keyword>
<organism evidence="7 8">
    <name type="scientific">Peptoclostridium acidaminophilum DSM 3953</name>
    <dbReference type="NCBI Taxonomy" id="1286171"/>
    <lineage>
        <taxon>Bacteria</taxon>
        <taxon>Bacillati</taxon>
        <taxon>Bacillota</taxon>
        <taxon>Clostridia</taxon>
        <taxon>Peptostreptococcales</taxon>
        <taxon>Peptoclostridiaceae</taxon>
        <taxon>Peptoclostridium</taxon>
    </lineage>
</organism>
<sequence length="277" mass="31546">MSKNDTVYYPQDEMTTFLLPVTLGCSYNKCAFCSMYKDDKYAEVPFSEIEMQLMNANLYTERVFLTGADPVAIGFEKMKRLLDMIKHYLPYCACVASYASIKNISKYTVEELSILHDAGLRMLYIGFETGRDDILQLMNKAHRVDQAIEQARKLNEAKIPFNTIIMYGIAGKGKSADNAAATARMINQFKTTRVITMNLTVFDGTELEKMVKRGEFIPAGRSELLAEIKTLLENLEPKEPTMFDTTHPTNIVKLKGTLPQDKDRLLKELTRYIEVLK</sequence>